<dbReference type="GO" id="GO:0009279">
    <property type="term" value="C:cell outer membrane"/>
    <property type="evidence" value="ECO:0007669"/>
    <property type="project" value="UniProtKB-SubCell"/>
</dbReference>
<dbReference type="Pfam" id="PF07715">
    <property type="entry name" value="Plug"/>
    <property type="match status" value="1"/>
</dbReference>
<evidence type="ECO:0000313" key="18">
    <source>
        <dbReference type="EMBL" id="GJM62518.1"/>
    </source>
</evidence>
<dbReference type="PROSITE" id="PS52016">
    <property type="entry name" value="TONB_DEPENDENT_REC_3"/>
    <property type="match status" value="1"/>
</dbReference>
<keyword evidence="8" id="KW-0408">Iron</keyword>
<keyword evidence="9" id="KW-0406">Ion transport</keyword>
<evidence type="ECO:0000256" key="5">
    <source>
        <dbReference type="ARBA" id="ARBA00022496"/>
    </source>
</evidence>
<dbReference type="RefSeq" id="WP_338237793.1">
    <property type="nucleotide sequence ID" value="NZ_BQKE01000002.1"/>
</dbReference>
<keyword evidence="10 15" id="KW-0798">TonB box</keyword>
<dbReference type="Gene3D" id="2.170.130.10">
    <property type="entry name" value="TonB-dependent receptor, plug domain"/>
    <property type="match status" value="1"/>
</dbReference>
<dbReference type="CDD" id="cd01347">
    <property type="entry name" value="ligand_gated_channel"/>
    <property type="match status" value="1"/>
</dbReference>
<keyword evidence="19" id="KW-1185">Reference proteome</keyword>
<dbReference type="SUPFAM" id="SSF56935">
    <property type="entry name" value="Porins"/>
    <property type="match status" value="1"/>
</dbReference>
<evidence type="ECO:0000256" key="7">
    <source>
        <dbReference type="ARBA" id="ARBA00022729"/>
    </source>
</evidence>
<feature type="domain" description="TonB-dependent receptor plug" evidence="17">
    <location>
        <begin position="132"/>
        <end position="227"/>
    </location>
</feature>
<dbReference type="NCBIfam" id="TIGR01783">
    <property type="entry name" value="TonB-siderophor"/>
    <property type="match status" value="1"/>
</dbReference>
<evidence type="ECO:0000256" key="2">
    <source>
        <dbReference type="ARBA" id="ARBA00009810"/>
    </source>
</evidence>
<dbReference type="Gene3D" id="2.60.40.1120">
    <property type="entry name" value="Carboxypeptidase-like, regulatory domain"/>
    <property type="match status" value="1"/>
</dbReference>
<evidence type="ECO:0000256" key="1">
    <source>
        <dbReference type="ARBA" id="ARBA00004571"/>
    </source>
</evidence>
<comment type="subcellular location">
    <subcellularLocation>
        <location evidence="1 14">Cell outer membrane</location>
        <topology evidence="1 14">Multi-pass membrane protein</topology>
    </subcellularLocation>
</comment>
<evidence type="ECO:0000256" key="15">
    <source>
        <dbReference type="RuleBase" id="RU003357"/>
    </source>
</evidence>
<evidence type="ECO:0000256" key="12">
    <source>
        <dbReference type="ARBA" id="ARBA00023170"/>
    </source>
</evidence>
<keyword evidence="13 14" id="KW-0998">Cell outer membrane</keyword>
<dbReference type="InterPro" id="IPR036942">
    <property type="entry name" value="Beta-barrel_TonB_sf"/>
</dbReference>
<evidence type="ECO:0000256" key="14">
    <source>
        <dbReference type="PROSITE-ProRule" id="PRU01360"/>
    </source>
</evidence>
<evidence type="ECO:0000256" key="3">
    <source>
        <dbReference type="ARBA" id="ARBA00022448"/>
    </source>
</evidence>
<keyword evidence="3 14" id="KW-0813">Transport</keyword>
<feature type="domain" description="TonB-dependent receptor-like beta-barrel" evidence="16">
    <location>
        <begin position="303"/>
        <end position="742"/>
    </location>
</feature>
<dbReference type="InterPro" id="IPR000531">
    <property type="entry name" value="Beta-barrel_TonB"/>
</dbReference>
<evidence type="ECO:0000256" key="10">
    <source>
        <dbReference type="ARBA" id="ARBA00023077"/>
    </source>
</evidence>
<organism evidence="18 19">
    <name type="scientific">Persicobacter diffluens</name>
    <dbReference type="NCBI Taxonomy" id="981"/>
    <lineage>
        <taxon>Bacteria</taxon>
        <taxon>Pseudomonadati</taxon>
        <taxon>Bacteroidota</taxon>
        <taxon>Cytophagia</taxon>
        <taxon>Cytophagales</taxon>
        <taxon>Persicobacteraceae</taxon>
        <taxon>Persicobacter</taxon>
    </lineage>
</organism>
<dbReference type="InterPro" id="IPR010105">
    <property type="entry name" value="TonB_sidphr_rcpt"/>
</dbReference>
<comment type="caution">
    <text evidence="18">The sequence shown here is derived from an EMBL/GenBank/DDBJ whole genome shotgun (WGS) entry which is preliminary data.</text>
</comment>
<evidence type="ECO:0000259" key="16">
    <source>
        <dbReference type="Pfam" id="PF00593"/>
    </source>
</evidence>
<protein>
    <submittedName>
        <fullName evidence="18">Ligand-gated channel</fullName>
    </submittedName>
</protein>
<dbReference type="Pfam" id="PF00593">
    <property type="entry name" value="TonB_dep_Rec_b-barrel"/>
    <property type="match status" value="1"/>
</dbReference>
<dbReference type="AlphaFoldDB" id="A0AAN5AN55"/>
<dbReference type="InterPro" id="IPR037066">
    <property type="entry name" value="Plug_dom_sf"/>
</dbReference>
<keyword evidence="12" id="KW-0675">Receptor</keyword>
<reference evidence="18 19" key="1">
    <citation type="submission" date="2021-12" db="EMBL/GenBank/DDBJ databases">
        <title>Genome sequencing of bacteria with rrn-lacking chromosome and rrn-plasmid.</title>
        <authorList>
            <person name="Anda M."/>
            <person name="Iwasaki W."/>
        </authorList>
    </citation>
    <scope>NUCLEOTIDE SEQUENCE [LARGE SCALE GENOMIC DNA]</scope>
    <source>
        <strain evidence="18 19">NBRC 15940</strain>
    </source>
</reference>
<comment type="similarity">
    <text evidence="2 14 15">Belongs to the TonB-dependent receptor family.</text>
</comment>
<dbReference type="InterPro" id="IPR008969">
    <property type="entry name" value="CarboxyPept-like_regulatory"/>
</dbReference>
<dbReference type="InterPro" id="IPR012910">
    <property type="entry name" value="Plug_dom"/>
</dbReference>
<evidence type="ECO:0000313" key="19">
    <source>
        <dbReference type="Proteomes" id="UP001310022"/>
    </source>
</evidence>
<dbReference type="GO" id="GO:0015891">
    <property type="term" value="P:siderophore transport"/>
    <property type="evidence" value="ECO:0007669"/>
    <property type="project" value="InterPro"/>
</dbReference>
<sequence length="773" mass="86315">MRLYLLLFILLIFNFSGFGQGIIKGSLTDDAGLPLPFANVGLEERSEGTSSDENGAFLLEAIPAGSYTLMITSVGFQPLKKSITLNSGQTLRLQLKMKGEATQLQQVEIVGRKEESYKDDYSFAATKTGTMLKDVPQSVSTITKELIIDQQITKLGEAVKNISGVSQFTVYNDLTIRGFRSRQSHLVNGLRTAFSFWTQPNINLYEKVEVVKGPASAMFANTRPGGTINFVTKKPLQVAGVTAQASGGSFNTWQANVDATGPVGQSEKFLYRVNAGYSNTAGFRDLQGQESFYVAPSFSFLPTNSTRINLDLVYQGDRMKIDRGQAVYDGSNDFSVTPITLSTSRENDYLDLDNYYMTLSVNQKITKNINFNASYLKFRMDGDLAEHRTNRKYLTPSELELRYVNRQEYELADNLSAYFVANAQTGPLQHTLLWGVDYSTKTYDKNEWVAIGMNDGVANFDLDQPDNSAADVSQYDRSIEIEKGAGAYNRNYTTGVYLQDQIKWNKLQLLLGLRQEFYAEERLDQGDEEAIRQTAFLPRVGLVYSAHANVNIYGTYTEGFEPQDYRFNTPQYGGPFDPLKSKMVELGAKGAFFEDRLSAAIGIYQIDVENILINDPNDPEKKEQRGGERSQGVELDVAGQITPSLSLSINYAFNNAYITDSDNEEEIGRQKENAPVHQAGFWGKYTLKDGPLKGLGFGLGSHYVGDRVTNVEGLVFDDYLLFDAALFYEVGKFNFAAHAKNLMNETYYIGGYSYDRLFPGMPRNFSLSLSIKL</sequence>
<dbReference type="SUPFAM" id="SSF49464">
    <property type="entry name" value="Carboxypeptidase regulatory domain-like"/>
    <property type="match status" value="1"/>
</dbReference>
<accession>A0AAN5AN55</accession>
<dbReference type="InterPro" id="IPR039426">
    <property type="entry name" value="TonB-dep_rcpt-like"/>
</dbReference>
<evidence type="ECO:0000259" key="17">
    <source>
        <dbReference type="Pfam" id="PF07715"/>
    </source>
</evidence>
<keyword evidence="7" id="KW-0732">Signal</keyword>
<dbReference type="Pfam" id="PF13715">
    <property type="entry name" value="CarbopepD_reg_2"/>
    <property type="match status" value="1"/>
</dbReference>
<evidence type="ECO:0000256" key="11">
    <source>
        <dbReference type="ARBA" id="ARBA00023136"/>
    </source>
</evidence>
<keyword evidence="11 14" id="KW-0472">Membrane</keyword>
<keyword evidence="5" id="KW-0410">Iron transport</keyword>
<dbReference type="EMBL" id="BQKE01000002">
    <property type="protein sequence ID" value="GJM62518.1"/>
    <property type="molecule type" value="Genomic_DNA"/>
</dbReference>
<proteinExistence type="inferred from homology"/>
<dbReference type="PANTHER" id="PTHR32552">
    <property type="entry name" value="FERRICHROME IRON RECEPTOR-RELATED"/>
    <property type="match status" value="1"/>
</dbReference>
<evidence type="ECO:0000256" key="8">
    <source>
        <dbReference type="ARBA" id="ARBA00023004"/>
    </source>
</evidence>
<evidence type="ECO:0000256" key="4">
    <source>
        <dbReference type="ARBA" id="ARBA00022452"/>
    </source>
</evidence>
<dbReference type="GO" id="GO:0038023">
    <property type="term" value="F:signaling receptor activity"/>
    <property type="evidence" value="ECO:0007669"/>
    <property type="project" value="InterPro"/>
</dbReference>
<gene>
    <name evidence="18" type="ORF">PEDI_30700</name>
</gene>
<evidence type="ECO:0000256" key="13">
    <source>
        <dbReference type="ARBA" id="ARBA00023237"/>
    </source>
</evidence>
<keyword evidence="6 14" id="KW-0812">Transmembrane</keyword>
<evidence type="ECO:0000256" key="9">
    <source>
        <dbReference type="ARBA" id="ARBA00023065"/>
    </source>
</evidence>
<keyword evidence="4 14" id="KW-1134">Transmembrane beta strand</keyword>
<evidence type="ECO:0000256" key="6">
    <source>
        <dbReference type="ARBA" id="ARBA00022692"/>
    </source>
</evidence>
<dbReference type="Gene3D" id="2.40.170.20">
    <property type="entry name" value="TonB-dependent receptor, beta-barrel domain"/>
    <property type="match status" value="1"/>
</dbReference>
<dbReference type="PANTHER" id="PTHR32552:SF68">
    <property type="entry name" value="FERRICHROME OUTER MEMBRANE TRANSPORTER_PHAGE RECEPTOR"/>
    <property type="match status" value="1"/>
</dbReference>
<dbReference type="Proteomes" id="UP001310022">
    <property type="component" value="Unassembled WGS sequence"/>
</dbReference>
<dbReference type="GO" id="GO:0015344">
    <property type="term" value="F:siderophore uptake transmembrane transporter activity"/>
    <property type="evidence" value="ECO:0007669"/>
    <property type="project" value="TreeGrafter"/>
</dbReference>
<name>A0AAN5AN55_9BACT</name>